<sequence length="409" mass="42681">MRRLVGVLVAVGLALGVVSAGPASAAIDSSGSAVILPPDQDPFYVPPADYGSRPNGTVLRSREITALAYVMPIPVHAYQVLYKSVDGHGAPVAEAATVLVPYTSWTGPGTRPLVSYQIADDSLSTRCQPSYTLRVGIGSPTGVGSYEVSMSYQALLRGYAIVYADYEGPHSQFAAGPQAAHGVLDGMRAVLHHAPAGLDPNTKITLWGYSGGGLATTWAAEQQGSYAPELNVVGAAAGGVPAELGAMLRHNNGNLGAGLALLGVIGLARAYPESGVYGILNDRGRALFATNEDACTLDVAVLHPFDRIENYTTIADPIDSPQARFLIDTNNPGQATPRMPYYNYEALQDEFVPAALADGLLKDYCADGGTVKKVRIPFSGHITGEVQGGPGALQFLADRVAGKPVTSDC</sequence>
<evidence type="ECO:0000313" key="2">
    <source>
        <dbReference type="EMBL" id="TDQ00175.1"/>
    </source>
</evidence>
<dbReference type="PANTHER" id="PTHR34853:SF1">
    <property type="entry name" value="LIPASE 5"/>
    <property type="match status" value="1"/>
</dbReference>
<dbReference type="InterPro" id="IPR029058">
    <property type="entry name" value="AB_hydrolase_fold"/>
</dbReference>
<dbReference type="RefSeq" id="WP_133848924.1">
    <property type="nucleotide sequence ID" value="NZ_SNXZ01000002.1"/>
</dbReference>
<keyword evidence="3" id="KW-1185">Reference proteome</keyword>
<feature type="chain" id="PRO_5020536882" evidence="1">
    <location>
        <begin position="26"/>
        <end position="409"/>
    </location>
</feature>
<protein>
    <submittedName>
        <fullName evidence="2">Secretory lipase</fullName>
    </submittedName>
</protein>
<feature type="signal peptide" evidence="1">
    <location>
        <begin position="1"/>
        <end position="25"/>
    </location>
</feature>
<evidence type="ECO:0000256" key="1">
    <source>
        <dbReference type="SAM" id="SignalP"/>
    </source>
</evidence>
<reference evidence="2 3" key="1">
    <citation type="submission" date="2019-03" db="EMBL/GenBank/DDBJ databases">
        <title>Genomic Encyclopedia of Type Strains, Phase IV (KMG-IV): sequencing the most valuable type-strain genomes for metagenomic binning, comparative biology and taxonomic classification.</title>
        <authorList>
            <person name="Goeker M."/>
        </authorList>
    </citation>
    <scope>NUCLEOTIDE SEQUENCE [LARGE SCALE GENOMIC DNA]</scope>
    <source>
        <strain evidence="2 3">DSM 45361</strain>
    </source>
</reference>
<evidence type="ECO:0000313" key="3">
    <source>
        <dbReference type="Proteomes" id="UP000295444"/>
    </source>
</evidence>
<accession>A0A4R6SEZ4</accession>
<dbReference type="Gene3D" id="3.40.50.1820">
    <property type="entry name" value="alpha/beta hydrolase"/>
    <property type="match status" value="1"/>
</dbReference>
<dbReference type="InterPro" id="IPR005152">
    <property type="entry name" value="Lipase_secreted"/>
</dbReference>
<proteinExistence type="predicted"/>
<dbReference type="GO" id="GO:0016042">
    <property type="term" value="P:lipid catabolic process"/>
    <property type="evidence" value="ECO:0007669"/>
    <property type="project" value="InterPro"/>
</dbReference>
<gene>
    <name evidence="2" type="ORF">EV186_10236</name>
</gene>
<dbReference type="Gene3D" id="1.10.260.130">
    <property type="match status" value="1"/>
</dbReference>
<keyword evidence="1" id="KW-0732">Signal</keyword>
<dbReference type="GO" id="GO:0004806">
    <property type="term" value="F:triacylglycerol lipase activity"/>
    <property type="evidence" value="ECO:0007669"/>
    <property type="project" value="InterPro"/>
</dbReference>
<comment type="caution">
    <text evidence="2">The sequence shown here is derived from an EMBL/GenBank/DDBJ whole genome shotgun (WGS) entry which is preliminary data.</text>
</comment>
<dbReference type="AlphaFoldDB" id="A0A4R6SEZ4"/>
<dbReference type="PANTHER" id="PTHR34853">
    <property type="match status" value="1"/>
</dbReference>
<dbReference type="Pfam" id="PF03583">
    <property type="entry name" value="LIP"/>
    <property type="match status" value="1"/>
</dbReference>
<organism evidence="2 3">
    <name type="scientific">Labedaea rhizosphaerae</name>
    <dbReference type="NCBI Taxonomy" id="598644"/>
    <lineage>
        <taxon>Bacteria</taxon>
        <taxon>Bacillati</taxon>
        <taxon>Actinomycetota</taxon>
        <taxon>Actinomycetes</taxon>
        <taxon>Pseudonocardiales</taxon>
        <taxon>Pseudonocardiaceae</taxon>
        <taxon>Labedaea</taxon>
    </lineage>
</organism>
<dbReference type="EMBL" id="SNXZ01000002">
    <property type="protein sequence ID" value="TDQ00175.1"/>
    <property type="molecule type" value="Genomic_DNA"/>
</dbReference>
<dbReference type="SUPFAM" id="SSF53474">
    <property type="entry name" value="alpha/beta-Hydrolases"/>
    <property type="match status" value="1"/>
</dbReference>
<dbReference type="OrthoDB" id="9798122at2"/>
<dbReference type="Proteomes" id="UP000295444">
    <property type="component" value="Unassembled WGS sequence"/>
</dbReference>
<name>A0A4R6SEZ4_LABRH</name>
<dbReference type="PIRSF" id="PIRSF029171">
    <property type="entry name" value="Esterase_LipA"/>
    <property type="match status" value="1"/>
</dbReference>